<feature type="transmembrane region" description="Helical" evidence="1">
    <location>
        <begin position="372"/>
        <end position="392"/>
    </location>
</feature>
<keyword evidence="3" id="KW-1185">Reference proteome</keyword>
<feature type="transmembrane region" description="Helical" evidence="1">
    <location>
        <begin position="197"/>
        <end position="216"/>
    </location>
</feature>
<evidence type="ECO:0000256" key="1">
    <source>
        <dbReference type="SAM" id="Phobius"/>
    </source>
</evidence>
<feature type="transmembrane region" description="Helical" evidence="1">
    <location>
        <begin position="310"/>
        <end position="330"/>
    </location>
</feature>
<keyword evidence="1" id="KW-0812">Transmembrane</keyword>
<protein>
    <submittedName>
        <fullName evidence="2">Uncharacterized protein</fullName>
    </submittedName>
</protein>
<feature type="transmembrane region" description="Helical" evidence="1">
    <location>
        <begin position="228"/>
        <end position="252"/>
    </location>
</feature>
<proteinExistence type="predicted"/>
<name>A0ABD1XZJ5_9MARC</name>
<evidence type="ECO:0000313" key="2">
    <source>
        <dbReference type="EMBL" id="KAL2613301.1"/>
    </source>
</evidence>
<sequence>MPSGKPIVSWFFLRRVSAVRATLNFVHFHQSRGDPRLKHEKQQLVLQGSASAEFSEVVKPRALEADIVEVALMAGLGLCCSSQGLLSHVCVATSGVAVAGKSLRLQSGSICQGKNLASPGRSLSYQLCRGIRRRKLDQFDVQGKGRRIVIRAAESGKQENVSINDDGKTARKARDRVVRKTESLRGKISDFLEQKSGYSWLIGPIVWTAILVVPAATMNLASIFQRSYLGGLAATLGQDILFVISTDLFLVLTNKLGRHNQIPGGPDPWIGPWEFTGYPEGFPKILHYVSYLSVGLAALAVVFSFFTGKFFAAVAVFAPYLALIFVQVAYERLMVGERSPACPLVPIVYTVYRFRQLSRGLLLLPALKGGALLSKFINVSSVLWALYLAMYLTQLPWLYSTWNSNSAT</sequence>
<feature type="transmembrane region" description="Helical" evidence="1">
    <location>
        <begin position="285"/>
        <end position="303"/>
    </location>
</feature>
<organism evidence="2 3">
    <name type="scientific">Riccia fluitans</name>
    <dbReference type="NCBI Taxonomy" id="41844"/>
    <lineage>
        <taxon>Eukaryota</taxon>
        <taxon>Viridiplantae</taxon>
        <taxon>Streptophyta</taxon>
        <taxon>Embryophyta</taxon>
        <taxon>Marchantiophyta</taxon>
        <taxon>Marchantiopsida</taxon>
        <taxon>Marchantiidae</taxon>
        <taxon>Marchantiales</taxon>
        <taxon>Ricciaceae</taxon>
        <taxon>Riccia</taxon>
    </lineage>
</organism>
<dbReference type="Proteomes" id="UP001605036">
    <property type="component" value="Unassembled WGS sequence"/>
</dbReference>
<accession>A0ABD1XZJ5</accession>
<dbReference type="PANTHER" id="PTHR33918:SF6">
    <property type="match status" value="1"/>
</dbReference>
<keyword evidence="1" id="KW-0472">Membrane</keyword>
<evidence type="ECO:0000313" key="3">
    <source>
        <dbReference type="Proteomes" id="UP001605036"/>
    </source>
</evidence>
<gene>
    <name evidence="2" type="ORF">R1flu_024993</name>
</gene>
<dbReference type="AlphaFoldDB" id="A0ABD1XZJ5"/>
<reference evidence="2 3" key="1">
    <citation type="submission" date="2024-09" db="EMBL/GenBank/DDBJ databases">
        <title>Chromosome-scale assembly of Riccia fluitans.</title>
        <authorList>
            <person name="Paukszto L."/>
            <person name="Sawicki J."/>
            <person name="Karawczyk K."/>
            <person name="Piernik-Szablinska J."/>
            <person name="Szczecinska M."/>
            <person name="Mazdziarz M."/>
        </authorList>
    </citation>
    <scope>NUCLEOTIDE SEQUENCE [LARGE SCALE GENOMIC DNA]</scope>
    <source>
        <strain evidence="2">Rf_01</strain>
        <tissue evidence="2">Aerial parts of the thallus</tissue>
    </source>
</reference>
<dbReference type="PANTHER" id="PTHR33918">
    <property type="entry name" value="OS01G0704200 PROTEIN"/>
    <property type="match status" value="1"/>
</dbReference>
<dbReference type="EMBL" id="JBHFFA010000007">
    <property type="protein sequence ID" value="KAL2613301.1"/>
    <property type="molecule type" value="Genomic_DNA"/>
</dbReference>
<comment type="caution">
    <text evidence="2">The sequence shown here is derived from an EMBL/GenBank/DDBJ whole genome shotgun (WGS) entry which is preliminary data.</text>
</comment>
<keyword evidence="1" id="KW-1133">Transmembrane helix</keyword>